<feature type="region of interest" description="Disordered" evidence="1">
    <location>
        <begin position="222"/>
        <end position="247"/>
    </location>
</feature>
<gene>
    <name evidence="2" type="ORF">ACFP2V_33765</name>
</gene>
<dbReference type="Proteomes" id="UP001596183">
    <property type="component" value="Unassembled WGS sequence"/>
</dbReference>
<keyword evidence="3" id="KW-1185">Reference proteome</keyword>
<reference evidence="3" key="1">
    <citation type="journal article" date="2019" name="Int. J. Syst. Evol. Microbiol.">
        <title>The Global Catalogue of Microorganisms (GCM) 10K type strain sequencing project: providing services to taxonomists for standard genome sequencing and annotation.</title>
        <authorList>
            <consortium name="The Broad Institute Genomics Platform"/>
            <consortium name="The Broad Institute Genome Sequencing Center for Infectious Disease"/>
            <person name="Wu L."/>
            <person name="Ma J."/>
        </authorList>
    </citation>
    <scope>NUCLEOTIDE SEQUENCE [LARGE SCALE GENOMIC DNA]</scope>
    <source>
        <strain evidence="3">JCM 13852</strain>
    </source>
</reference>
<comment type="caution">
    <text evidence="2">The sequence shown here is derived from an EMBL/GenBank/DDBJ whole genome shotgun (WGS) entry which is preliminary data.</text>
</comment>
<evidence type="ECO:0000256" key="1">
    <source>
        <dbReference type="SAM" id="MobiDB-lite"/>
    </source>
</evidence>
<evidence type="ECO:0000313" key="3">
    <source>
        <dbReference type="Proteomes" id="UP001596183"/>
    </source>
</evidence>
<dbReference type="EMBL" id="JBHSPC010000130">
    <property type="protein sequence ID" value="MFC5674851.1"/>
    <property type="molecule type" value="Genomic_DNA"/>
</dbReference>
<dbReference type="RefSeq" id="WP_381219090.1">
    <property type="nucleotide sequence ID" value="NZ_JBHSPC010000130.1"/>
</dbReference>
<evidence type="ECO:0000313" key="2">
    <source>
        <dbReference type="EMBL" id="MFC5674851.1"/>
    </source>
</evidence>
<sequence>MRVRTKTDEYVAQPTAMAMVATLTDVPDLWFELPPGFMEFDLEEDAESRMLRMTEATDLLFADATPEQKFSLVVSGEYILQTMIVAGAEHVSSCFLRMSDGELSQGTLCVLIERPENGPGHQDRRGTAKRTAVQWRELFPDAEVGLVMLPYGIAALCTRDQDLYVPGALFGLDDPVPTTVRQLQLCVPLQTGPGTALFVFTTENIGHWPEYLELLSSVMKSVSAEEPQREGAPGGGEPVGGEMEKQS</sequence>
<proteinExistence type="predicted"/>
<protein>
    <submittedName>
        <fullName evidence="2">Uncharacterized protein</fullName>
    </submittedName>
</protein>
<organism evidence="2 3">
    <name type="scientific">Streptomyces incanus</name>
    <dbReference type="NCBI Taxonomy" id="887453"/>
    <lineage>
        <taxon>Bacteria</taxon>
        <taxon>Bacillati</taxon>
        <taxon>Actinomycetota</taxon>
        <taxon>Actinomycetes</taxon>
        <taxon>Kitasatosporales</taxon>
        <taxon>Streptomycetaceae</taxon>
        <taxon>Streptomyces</taxon>
    </lineage>
</organism>
<accession>A0ABW0Y2A7</accession>
<name>A0ABW0Y2A7_9ACTN</name>